<protein>
    <recommendedName>
        <fullName evidence="8">FAD-binding domain-containing protein</fullName>
    </recommendedName>
</protein>
<evidence type="ECO:0000256" key="6">
    <source>
        <dbReference type="SAM" id="MobiDB-lite"/>
    </source>
</evidence>
<keyword evidence="7" id="KW-0812">Transmembrane</keyword>
<feature type="compositionally biased region" description="Basic residues" evidence="6">
    <location>
        <begin position="487"/>
        <end position="500"/>
    </location>
</feature>
<keyword evidence="10" id="KW-1185">Reference proteome</keyword>
<keyword evidence="4" id="KW-0560">Oxidoreductase</keyword>
<keyword evidence="5" id="KW-0503">Monooxygenase</keyword>
<feature type="region of interest" description="Disordered" evidence="6">
    <location>
        <begin position="487"/>
        <end position="509"/>
    </location>
</feature>
<name>A0A0F7ZMZ8_9HYPO</name>
<dbReference type="EMBL" id="KQ030541">
    <property type="protein sequence ID" value="KJZ72875.1"/>
    <property type="molecule type" value="Genomic_DNA"/>
</dbReference>
<dbReference type="OrthoDB" id="1878542at2759"/>
<keyword evidence="2" id="KW-0285">Flavoprotein</keyword>
<dbReference type="GO" id="GO:0071949">
    <property type="term" value="F:FAD binding"/>
    <property type="evidence" value="ECO:0007669"/>
    <property type="project" value="InterPro"/>
</dbReference>
<evidence type="ECO:0000256" key="2">
    <source>
        <dbReference type="ARBA" id="ARBA00022630"/>
    </source>
</evidence>
<organism evidence="9 10">
    <name type="scientific">Hirsutella minnesotensis 3608</name>
    <dbReference type="NCBI Taxonomy" id="1043627"/>
    <lineage>
        <taxon>Eukaryota</taxon>
        <taxon>Fungi</taxon>
        <taxon>Dikarya</taxon>
        <taxon>Ascomycota</taxon>
        <taxon>Pezizomycotina</taxon>
        <taxon>Sordariomycetes</taxon>
        <taxon>Hypocreomycetidae</taxon>
        <taxon>Hypocreales</taxon>
        <taxon>Ophiocordycipitaceae</taxon>
        <taxon>Hirsutella</taxon>
    </lineage>
</organism>
<reference evidence="9 10" key="1">
    <citation type="journal article" date="2014" name="Genome Biol. Evol.">
        <title>Comparative genomics and transcriptomics analyses reveal divergent lifestyle features of nematode endoparasitic fungus Hirsutella minnesotensis.</title>
        <authorList>
            <person name="Lai Y."/>
            <person name="Liu K."/>
            <person name="Zhang X."/>
            <person name="Zhang X."/>
            <person name="Li K."/>
            <person name="Wang N."/>
            <person name="Shu C."/>
            <person name="Wu Y."/>
            <person name="Wang C."/>
            <person name="Bushley K.E."/>
            <person name="Xiang M."/>
            <person name="Liu X."/>
        </authorList>
    </citation>
    <scope>NUCLEOTIDE SEQUENCE [LARGE SCALE GENOMIC DNA]</scope>
    <source>
        <strain evidence="9 10">3608</strain>
    </source>
</reference>
<dbReference type="InterPro" id="IPR002938">
    <property type="entry name" value="FAD-bd"/>
</dbReference>
<dbReference type="PANTHER" id="PTHR13789:SF307">
    <property type="entry name" value="HYDROXYLASE, PUTATIVE (AFU_ORTHOLOGUE AFUA_2G04330)-RELATED"/>
    <property type="match status" value="1"/>
</dbReference>
<dbReference type="InterPro" id="IPR036188">
    <property type="entry name" value="FAD/NAD-bd_sf"/>
</dbReference>
<evidence type="ECO:0000256" key="5">
    <source>
        <dbReference type="ARBA" id="ARBA00023033"/>
    </source>
</evidence>
<dbReference type="SUPFAM" id="SSF54373">
    <property type="entry name" value="FAD-linked reductases, C-terminal domain"/>
    <property type="match status" value="1"/>
</dbReference>
<dbReference type="PRINTS" id="PR00420">
    <property type="entry name" value="RNGMNOXGNASE"/>
</dbReference>
<dbReference type="InterPro" id="IPR050493">
    <property type="entry name" value="FAD-dep_Monooxygenase_BioMet"/>
</dbReference>
<dbReference type="SUPFAM" id="SSF51905">
    <property type="entry name" value="FAD/NAD(P)-binding domain"/>
    <property type="match status" value="1"/>
</dbReference>
<dbReference type="GO" id="GO:0004497">
    <property type="term" value="F:monooxygenase activity"/>
    <property type="evidence" value="ECO:0007669"/>
    <property type="project" value="UniProtKB-KW"/>
</dbReference>
<evidence type="ECO:0000256" key="4">
    <source>
        <dbReference type="ARBA" id="ARBA00023002"/>
    </source>
</evidence>
<comment type="similarity">
    <text evidence="1">Belongs to the paxM FAD-dependent monooxygenase family.</text>
</comment>
<sequence>MKDLHSRSHLLTERRAVRSLSIVIVGAGIAGLTAGLGLRKAGHRVMILEQATQFEEAGAGIQLSPNATKILHRFGVLDDISKHADALERISQRRYADNQELGLATVMPAAGRRYGAPALIMHRADLHRSLVLAAKKAGCQISSGQRVTAVNAAAAPRVQTADGTWYQGDLVLGADGFRSAVRKHVAAAYGHSEHLTPTGDAAYRFLIPRDKLAGNREVLELMSQNTAVRWIGPRGHVMAYPIKHSALLNVVILHPDSLPSETTDGQGTVWTTTKNKADALDFCRGWCPTVQDMLACVPDGDIFEWHLYHHAPLKHWYKDRVALIGDACHPMLPYTAQGAANAIEDAGALVTALTCTSRVDLALAAYQQVRLDRSAEMQAGALTARSNLHLPDGPEQRARDEAIRRATDEVDGDGGGDLARNPDLWADRQWQDFAWGADVMKATVQGCVGLVAGGVQVRVQDLGPRGEAGWRARVLLCDKGRVSKHGKSRRALQRLKKRKGGGVQSRLRP</sequence>
<evidence type="ECO:0000256" key="1">
    <source>
        <dbReference type="ARBA" id="ARBA00007992"/>
    </source>
</evidence>
<dbReference type="Gene3D" id="3.50.50.60">
    <property type="entry name" value="FAD/NAD(P)-binding domain"/>
    <property type="match status" value="1"/>
</dbReference>
<accession>A0A0F7ZMZ8</accession>
<dbReference type="Pfam" id="PF01494">
    <property type="entry name" value="FAD_binding_3"/>
    <property type="match status" value="1"/>
</dbReference>
<evidence type="ECO:0000256" key="7">
    <source>
        <dbReference type="SAM" id="Phobius"/>
    </source>
</evidence>
<keyword evidence="3" id="KW-0274">FAD</keyword>
<evidence type="ECO:0000259" key="8">
    <source>
        <dbReference type="Pfam" id="PF01494"/>
    </source>
</evidence>
<evidence type="ECO:0000313" key="10">
    <source>
        <dbReference type="Proteomes" id="UP000054481"/>
    </source>
</evidence>
<dbReference type="Proteomes" id="UP000054481">
    <property type="component" value="Unassembled WGS sequence"/>
</dbReference>
<gene>
    <name evidence="9" type="ORF">HIM_07819</name>
</gene>
<feature type="domain" description="FAD-binding" evidence="8">
    <location>
        <begin position="21"/>
        <end position="377"/>
    </location>
</feature>
<keyword evidence="7" id="KW-1133">Transmembrane helix</keyword>
<keyword evidence="7" id="KW-0472">Membrane</keyword>
<dbReference type="AlphaFoldDB" id="A0A0F7ZMZ8"/>
<feature type="transmembrane region" description="Helical" evidence="7">
    <location>
        <begin position="20"/>
        <end position="38"/>
    </location>
</feature>
<proteinExistence type="inferred from homology"/>
<evidence type="ECO:0000313" key="9">
    <source>
        <dbReference type="EMBL" id="KJZ72875.1"/>
    </source>
</evidence>
<evidence type="ECO:0000256" key="3">
    <source>
        <dbReference type="ARBA" id="ARBA00022827"/>
    </source>
</evidence>
<dbReference type="PANTHER" id="PTHR13789">
    <property type="entry name" value="MONOOXYGENASE"/>
    <property type="match status" value="1"/>
</dbReference>